<dbReference type="EMBL" id="JABFUD020000002">
    <property type="protein sequence ID" value="KAI5082851.1"/>
    <property type="molecule type" value="Genomic_DNA"/>
</dbReference>
<evidence type="ECO:0000256" key="1">
    <source>
        <dbReference type="ARBA" id="ARBA00004606"/>
    </source>
</evidence>
<dbReference type="PANTHER" id="PTHR10108:SF1083">
    <property type="entry name" value="METHYLTRANSFERASE PMT4-RELATED"/>
    <property type="match status" value="1"/>
</dbReference>
<sequence>MKSGFPASARRIGVKQRMTRLLQRGSSTTRLVEDGWSHNEAHVKLDADEEEGENHGKLSLLILLSGVLRRGLTSPLKLQQKEAEFGFRSADMPDGNSSLRSLLNGPHNYKGFFTQLPDASSFSFYSSQSNSTTLGHPASAQSKKVLAAPLARIVMLSFISIFVLVAVLGSTSTGYSSNPASRLIYSSYRKLQEDFSSLDLTSGGVFGLGAVHPKELTICPKDMEHHVPCYNASAAARARSSGDLDRHCELSDSRTLCLIRPPKNYTLPLQWPHSRTNVWLQNSKGAHEFKEFRTERIMSSEEHLLTFESGGNGSAEMHFRKIADILGIQDDSSFSKIGVRTVLDIGCSYGAFVAHLLSRDVKAVCIAHYETQNSHVQIALDRGLPAMIGSLVTRELPYPASSFDMIQCANCGIDWSQKDGLLLLEVDRLLKGDGYFVWTMPTISHSDAPAELTSERVLGSITEAAKSMCWASLPTKDQVFIWRKSADRKCFAWPNRTWSLCDKERDGDIILYRSLRPCLDATKDGSSSPTQQLNSLVSGFFPEEISDDSTSWFLTVKNYWSIITPLLFSDHPKRPAEDDPLPPSNFVRNVMDMNALYGGFNTALLQAGKSVWVMNVVPTSGPNTLPMIFQRGLTGTLHDWCEAFPTYPRTYDLLHAIGLLSQVMKAGCNLPSLLLEMDRILRPEGWVLLRDSAELIEEARIAAAQMRWEARTIEVEGNDDLRLLVCQKVFWKA</sequence>
<dbReference type="GO" id="GO:0008168">
    <property type="term" value="F:methyltransferase activity"/>
    <property type="evidence" value="ECO:0007669"/>
    <property type="project" value="UniProtKB-UniRule"/>
</dbReference>
<keyword evidence="6" id="KW-0472">Membrane</keyword>
<comment type="subcellular location">
    <subcellularLocation>
        <location evidence="5">Endomembrane system</location>
        <topology evidence="5">Single-pass membrane protein</topology>
    </subcellularLocation>
    <subcellularLocation>
        <location evidence="1 6">Membrane</location>
        <topology evidence="1 6">Single-pass type II membrane protein</topology>
    </subcellularLocation>
</comment>
<comment type="similarity">
    <text evidence="2 6">Belongs to the methyltransferase superfamily.</text>
</comment>
<gene>
    <name evidence="7" type="ORF">GOP47_0002594</name>
</gene>
<evidence type="ECO:0000313" key="7">
    <source>
        <dbReference type="EMBL" id="KAI5082851.1"/>
    </source>
</evidence>
<accession>A0A9D4VBW4</accession>
<evidence type="ECO:0000256" key="4">
    <source>
        <dbReference type="ARBA" id="ARBA00022968"/>
    </source>
</evidence>
<reference evidence="7" key="1">
    <citation type="submission" date="2021-01" db="EMBL/GenBank/DDBJ databases">
        <title>Adiantum capillus-veneris genome.</title>
        <authorList>
            <person name="Fang Y."/>
            <person name="Liao Q."/>
        </authorList>
    </citation>
    <scope>NUCLEOTIDE SEQUENCE</scope>
    <source>
        <strain evidence="7">H3</strain>
        <tissue evidence="7">Leaf</tissue>
    </source>
</reference>
<keyword evidence="6" id="KW-1133">Transmembrane helix</keyword>
<dbReference type="PANTHER" id="PTHR10108">
    <property type="entry name" value="SAM-DEPENDENT METHYLTRANSFERASE"/>
    <property type="match status" value="1"/>
</dbReference>
<dbReference type="OrthoDB" id="2013972at2759"/>
<keyword evidence="8" id="KW-1185">Reference proteome</keyword>
<evidence type="ECO:0000256" key="6">
    <source>
        <dbReference type="RuleBase" id="RU366043"/>
    </source>
</evidence>
<dbReference type="Proteomes" id="UP000886520">
    <property type="component" value="Chromosome 3"/>
</dbReference>
<evidence type="ECO:0000256" key="2">
    <source>
        <dbReference type="ARBA" id="ARBA00008361"/>
    </source>
</evidence>
<dbReference type="SUPFAM" id="SSF53335">
    <property type="entry name" value="S-adenosyl-L-methionine-dependent methyltransferases"/>
    <property type="match status" value="2"/>
</dbReference>
<dbReference type="GO" id="GO:0012505">
    <property type="term" value="C:endomembrane system"/>
    <property type="evidence" value="ECO:0007669"/>
    <property type="project" value="UniProtKB-SubCell"/>
</dbReference>
<comment type="caution">
    <text evidence="7">The sequence shown here is derived from an EMBL/GenBank/DDBJ whole genome shotgun (WGS) entry which is preliminary data.</text>
</comment>
<feature type="transmembrane region" description="Helical" evidence="6">
    <location>
        <begin position="150"/>
        <end position="169"/>
    </location>
</feature>
<keyword evidence="6" id="KW-0812">Transmembrane</keyword>
<keyword evidence="6" id="KW-0325">Glycoprotein</keyword>
<organism evidence="7 8">
    <name type="scientific">Adiantum capillus-veneris</name>
    <name type="common">Maidenhair fern</name>
    <dbReference type="NCBI Taxonomy" id="13818"/>
    <lineage>
        <taxon>Eukaryota</taxon>
        <taxon>Viridiplantae</taxon>
        <taxon>Streptophyta</taxon>
        <taxon>Embryophyta</taxon>
        <taxon>Tracheophyta</taxon>
        <taxon>Polypodiopsida</taxon>
        <taxon>Polypodiidae</taxon>
        <taxon>Polypodiales</taxon>
        <taxon>Pteridineae</taxon>
        <taxon>Pteridaceae</taxon>
        <taxon>Vittarioideae</taxon>
        <taxon>Adiantum</taxon>
    </lineage>
</organism>
<dbReference type="GO" id="GO:0005737">
    <property type="term" value="C:cytoplasm"/>
    <property type="evidence" value="ECO:0007669"/>
    <property type="project" value="TreeGrafter"/>
</dbReference>
<dbReference type="GO" id="GO:0032259">
    <property type="term" value="P:methylation"/>
    <property type="evidence" value="ECO:0007669"/>
    <property type="project" value="UniProtKB-KW"/>
</dbReference>
<keyword evidence="4 6" id="KW-0735">Signal-anchor</keyword>
<dbReference type="AlphaFoldDB" id="A0A9D4VBW4"/>
<keyword evidence="3 6" id="KW-0489">Methyltransferase</keyword>
<dbReference type="InterPro" id="IPR004159">
    <property type="entry name" value="Put_SAM_MeTrfase"/>
</dbReference>
<name>A0A9D4VBW4_ADICA</name>
<dbReference type="EC" id="2.1.1.-" evidence="6"/>
<dbReference type="GO" id="GO:0016020">
    <property type="term" value="C:membrane"/>
    <property type="evidence" value="ECO:0007669"/>
    <property type="project" value="UniProtKB-SubCell"/>
</dbReference>
<dbReference type="InterPro" id="IPR029063">
    <property type="entry name" value="SAM-dependent_MTases_sf"/>
</dbReference>
<protein>
    <recommendedName>
        <fullName evidence="6">Methyltransferase</fullName>
        <ecNumber evidence="6">2.1.1.-</ecNumber>
    </recommendedName>
</protein>
<keyword evidence="6" id="KW-0808">Transferase</keyword>
<dbReference type="Gene3D" id="3.40.50.150">
    <property type="entry name" value="Vaccinia Virus protein VP39"/>
    <property type="match status" value="1"/>
</dbReference>
<evidence type="ECO:0000256" key="5">
    <source>
        <dbReference type="ARBA" id="ARBA00037847"/>
    </source>
</evidence>
<dbReference type="Pfam" id="PF03141">
    <property type="entry name" value="Methyltransf_29"/>
    <property type="match status" value="1"/>
</dbReference>
<evidence type="ECO:0000313" key="8">
    <source>
        <dbReference type="Proteomes" id="UP000886520"/>
    </source>
</evidence>
<proteinExistence type="inferred from homology"/>
<evidence type="ECO:0000256" key="3">
    <source>
        <dbReference type="ARBA" id="ARBA00022603"/>
    </source>
</evidence>